<dbReference type="PROSITE" id="PS50294">
    <property type="entry name" value="WD_REPEATS_REGION"/>
    <property type="match status" value="11"/>
</dbReference>
<dbReference type="InterPro" id="IPR001680">
    <property type="entry name" value="WD40_rpt"/>
</dbReference>
<sequence>MTARSERTYIDDDLRGALEREESPPLELTLELARTEAAGDAYAFRFQAQTYNVRWENGTYAEAELRWDDALLADLAALQRTRPDPAARARLGELLRTFLSGDEWQTREKEITSAVKSGRAIHLTIRAAAAELYALPWELLCLRATGEHLGELNRCLLRYEWPGTETATPVPDPPAGGGRLLFAWSAAGGAVPAVEHLDAIRRAAARGHHAFDEGRDVVAGVSTSRLREALAGSPVVVLHVLCHGGRLASDTEAYGLVWNGAEPGDAPEVIDAAALRRLLKPHVGALRLVVLMACHGANTGEPGNALGGVAQALHRIGIPAVVASRRPVSVEGSIALTEVLYERLLVQLAALEEAFLCAREELATDYASGDWASVQLYARAADGPDHRPFVIRPYRGLLAFHEEHARCFFGRQREIDEAVGKLSELIEGDAAGESRFVIVTGASGTGKSSLVLAGVAPALQARDGGRWRVVPMRPRNGMGGIEAALASRVHAPLLLIVDQFEEIFTDLADLAARVAFVQRLWTLAGDPASGVSVIATLRVDFLGRCSEIQLGEGERDLEEVAYDEAHRVFVRRMKRDSLREIILEPSAQVGLLFEEGLVAQVLKDAGDEPGALPLVEYTLDQAWQARVREGSRYRLTWAAYEGIGRVAGALAKKADGIIAGLDEVRRRAARRLLVQLVDTREDALLDTRRRLAKTQLRPGPGAEAAVFGEVLEALARERLVVASEDEWSGTAGGEREERATMIEIAHEQLIRSWGQLRAWMAEDRRMIAEVRQLETWVVEARQYEHLLEAKRLAVAQELLRKYEHELTSDARELIRRSEEEEERKTREAEAQRQRELAHARRLRDALLMASTRELLARGDPTMASRLLLEVADPDGAPGWVELTHHVLTAGVCKTVFRGHEALVGSVAFSPDGERVVTASKDRTARVWNASDGSQIALLVGHEAAVNSAAFSPDGERVVTASGDCTARVWNASDGSQIALLVGHASTVSSAAFSPDGERVVTASKDGTAGMWNASSGSQITLLVGHASTLSSAAFSPDGERIVTASDDKTARVWSAAEGKELTLLRGHESSVVSAAFCPYGERVVTASDDKTARVWNAADGSQLTLLRGHEGWVCSAAFSPDGHRVFTASTDGTARVWNAGIEEPFAILTGYEDTLGTTAFSPDGEHVVTASLDRTARVRNAADGRQIALLDGHEGAVCSAAFSPDGERVVTASDDKTARVWSASDGRQIALLIGHDDEVNSAAFSPDGQRIVTASDDMTARVWNAAEGRESALLVGHEAKLRSAAFSPDGQRVVTASADKTARVWSASDGRQIALLIGHFGGVHSAAFSPDGQRVVTASWDHTTRVWNATDARRLTLIQGHKSVVLSAAFSPDGQRIVTTSWDHTIRVWNANGGEQLAVFRGLTLSAVESAAFSPDGHRIITAYRGGTVRVWAVSGPPLRKVLAEATTACLSPEMRQAYLGETEAEARAGYEACERSHGRLPAPPR</sequence>
<dbReference type="Pfam" id="PF00400">
    <property type="entry name" value="WD40"/>
    <property type="match status" value="13"/>
</dbReference>
<dbReference type="PROSITE" id="PS00678">
    <property type="entry name" value="WD_REPEATS_1"/>
    <property type="match status" value="3"/>
</dbReference>
<feature type="region of interest" description="Disordered" evidence="4">
    <location>
        <begin position="815"/>
        <end position="834"/>
    </location>
</feature>
<feature type="repeat" description="WD" evidence="3">
    <location>
        <begin position="1148"/>
        <end position="1189"/>
    </location>
</feature>
<dbReference type="InterPro" id="IPR027417">
    <property type="entry name" value="P-loop_NTPase"/>
</dbReference>
<feature type="repeat" description="WD" evidence="3">
    <location>
        <begin position="1358"/>
        <end position="1399"/>
    </location>
</feature>
<feature type="repeat" description="WD" evidence="3">
    <location>
        <begin position="1106"/>
        <end position="1138"/>
    </location>
</feature>
<dbReference type="InterPro" id="IPR049052">
    <property type="entry name" value="nSTAND1"/>
</dbReference>
<dbReference type="InterPro" id="IPR024983">
    <property type="entry name" value="CHAT_dom"/>
</dbReference>
<evidence type="ECO:0000256" key="4">
    <source>
        <dbReference type="SAM" id="MobiDB-lite"/>
    </source>
</evidence>
<dbReference type="RefSeq" id="WP_159397219.1">
    <property type="nucleotide sequence ID" value="NZ_CP012673.1"/>
</dbReference>
<feature type="repeat" description="WD" evidence="3">
    <location>
        <begin position="896"/>
        <end position="937"/>
    </location>
</feature>
<evidence type="ECO:0000256" key="1">
    <source>
        <dbReference type="ARBA" id="ARBA00022574"/>
    </source>
</evidence>
<feature type="domain" description="Novel STAND NTPase 1" evidence="6">
    <location>
        <begin position="393"/>
        <end position="776"/>
    </location>
</feature>
<dbReference type="PANTHER" id="PTHR19846">
    <property type="entry name" value="WD40 REPEAT PROTEIN"/>
    <property type="match status" value="1"/>
</dbReference>
<dbReference type="OrthoDB" id="9765809at2"/>
<dbReference type="CDD" id="cd00200">
    <property type="entry name" value="WD40"/>
    <property type="match status" value="2"/>
</dbReference>
<keyword evidence="1 3" id="KW-0853">WD repeat</keyword>
<dbReference type="SMART" id="SM00320">
    <property type="entry name" value="WD40"/>
    <property type="match status" value="13"/>
</dbReference>
<feature type="repeat" description="WD" evidence="3">
    <location>
        <begin position="1064"/>
        <end position="1105"/>
    </location>
</feature>
<feature type="repeat" description="WD" evidence="3">
    <location>
        <begin position="1190"/>
        <end position="1231"/>
    </location>
</feature>
<evidence type="ECO:0000256" key="3">
    <source>
        <dbReference type="PROSITE-ProRule" id="PRU00221"/>
    </source>
</evidence>
<feature type="repeat" description="WD" evidence="3">
    <location>
        <begin position="1022"/>
        <end position="1063"/>
    </location>
</feature>
<dbReference type="PANTHER" id="PTHR19846:SF0">
    <property type="entry name" value="PRE-MRNA PROCESSING FACTOR 4"/>
    <property type="match status" value="1"/>
</dbReference>
<dbReference type="InterPro" id="IPR036322">
    <property type="entry name" value="WD40_repeat_dom_sf"/>
</dbReference>
<dbReference type="InterPro" id="IPR019775">
    <property type="entry name" value="WD40_repeat_CS"/>
</dbReference>
<dbReference type="Gene3D" id="2.130.10.10">
    <property type="entry name" value="YVTN repeat-like/Quinoprotein amine dehydrogenase"/>
    <property type="match status" value="4"/>
</dbReference>
<dbReference type="Pfam" id="PF20703">
    <property type="entry name" value="nSTAND1"/>
    <property type="match status" value="1"/>
</dbReference>
<dbReference type="InterPro" id="IPR015943">
    <property type="entry name" value="WD40/YVTN_repeat-like_dom_sf"/>
</dbReference>
<organism evidence="7 8">
    <name type="scientific">Sorangium cellulosum</name>
    <name type="common">Polyangium cellulosum</name>
    <dbReference type="NCBI Taxonomy" id="56"/>
    <lineage>
        <taxon>Bacteria</taxon>
        <taxon>Pseudomonadati</taxon>
        <taxon>Myxococcota</taxon>
        <taxon>Polyangia</taxon>
        <taxon>Polyangiales</taxon>
        <taxon>Polyangiaceae</taxon>
        <taxon>Sorangium</taxon>
    </lineage>
</organism>
<dbReference type="Pfam" id="PF12770">
    <property type="entry name" value="CHAT"/>
    <property type="match status" value="1"/>
</dbReference>
<feature type="domain" description="CHAT" evidence="5">
    <location>
        <begin position="116"/>
        <end position="377"/>
    </location>
</feature>
<dbReference type="GO" id="GO:0030621">
    <property type="term" value="F:U4 snRNA binding"/>
    <property type="evidence" value="ECO:0007669"/>
    <property type="project" value="TreeGrafter"/>
</dbReference>
<name>A0A2L0EVR5_SORCE</name>
<feature type="repeat" description="WD" evidence="3">
    <location>
        <begin position="980"/>
        <end position="1021"/>
    </location>
</feature>
<dbReference type="EMBL" id="CP012673">
    <property type="protein sequence ID" value="AUX43386.1"/>
    <property type="molecule type" value="Genomic_DNA"/>
</dbReference>
<feature type="repeat" description="WD" evidence="3">
    <location>
        <begin position="1406"/>
        <end position="1432"/>
    </location>
</feature>
<feature type="repeat" description="WD" evidence="3">
    <location>
        <begin position="1274"/>
        <end position="1315"/>
    </location>
</feature>
<keyword evidence="2" id="KW-0677">Repeat</keyword>
<dbReference type="GO" id="GO:0017070">
    <property type="term" value="F:U6 snRNA binding"/>
    <property type="evidence" value="ECO:0007669"/>
    <property type="project" value="TreeGrafter"/>
</dbReference>
<evidence type="ECO:0000313" key="8">
    <source>
        <dbReference type="Proteomes" id="UP000238348"/>
    </source>
</evidence>
<evidence type="ECO:0000313" key="7">
    <source>
        <dbReference type="EMBL" id="AUX43386.1"/>
    </source>
</evidence>
<evidence type="ECO:0000256" key="2">
    <source>
        <dbReference type="ARBA" id="ARBA00022737"/>
    </source>
</evidence>
<feature type="repeat" description="WD" evidence="3">
    <location>
        <begin position="1316"/>
        <end position="1357"/>
    </location>
</feature>
<dbReference type="Proteomes" id="UP000238348">
    <property type="component" value="Chromosome"/>
</dbReference>
<protein>
    <submittedName>
        <fullName evidence="7">Uncharacterized protein</fullName>
    </submittedName>
</protein>
<reference evidence="7 8" key="1">
    <citation type="submission" date="2015-09" db="EMBL/GenBank/DDBJ databases">
        <title>Sorangium comparison.</title>
        <authorList>
            <person name="Zaburannyi N."/>
            <person name="Bunk B."/>
            <person name="Overmann J."/>
            <person name="Mueller R."/>
        </authorList>
    </citation>
    <scope>NUCLEOTIDE SEQUENCE [LARGE SCALE GENOMIC DNA]</scope>
    <source>
        <strain evidence="7 8">So ce26</strain>
    </source>
</reference>
<proteinExistence type="predicted"/>
<dbReference type="GO" id="GO:0000398">
    <property type="term" value="P:mRNA splicing, via spliceosome"/>
    <property type="evidence" value="ECO:0007669"/>
    <property type="project" value="TreeGrafter"/>
</dbReference>
<dbReference type="SUPFAM" id="SSF52540">
    <property type="entry name" value="P-loop containing nucleoside triphosphate hydrolases"/>
    <property type="match status" value="1"/>
</dbReference>
<dbReference type="PROSITE" id="PS50082">
    <property type="entry name" value="WD_REPEATS_2"/>
    <property type="match status" value="13"/>
</dbReference>
<accession>A0A2L0EVR5</accession>
<dbReference type="SUPFAM" id="SSF50978">
    <property type="entry name" value="WD40 repeat-like"/>
    <property type="match status" value="2"/>
</dbReference>
<feature type="repeat" description="WD" evidence="3">
    <location>
        <begin position="938"/>
        <end position="979"/>
    </location>
</feature>
<evidence type="ECO:0000259" key="6">
    <source>
        <dbReference type="Pfam" id="PF20703"/>
    </source>
</evidence>
<gene>
    <name evidence="7" type="ORF">SOCE26_048340</name>
</gene>
<feature type="repeat" description="WD" evidence="3">
    <location>
        <begin position="1232"/>
        <end position="1273"/>
    </location>
</feature>
<evidence type="ECO:0000259" key="5">
    <source>
        <dbReference type="Pfam" id="PF12770"/>
    </source>
</evidence>